<proteinExistence type="predicted"/>
<evidence type="ECO:0000313" key="1">
    <source>
        <dbReference type="Proteomes" id="UP000887578"/>
    </source>
</evidence>
<keyword evidence="1" id="KW-1185">Reference proteome</keyword>
<dbReference type="GO" id="GO:0035269">
    <property type="term" value="P:protein O-linked glycosylation via mannose"/>
    <property type="evidence" value="ECO:0007669"/>
    <property type="project" value="InterPro"/>
</dbReference>
<dbReference type="PANTHER" id="PTHR15576">
    <property type="entry name" value="RIBITOL-5-PHOSPHATE XYLOSYLTRANSFERASE 1"/>
    <property type="match status" value="1"/>
</dbReference>
<dbReference type="PANTHER" id="PTHR15576:SF1">
    <property type="entry name" value="RIBITOL-5-PHOSPHATE XYLOSYLTRANSFERASE 1"/>
    <property type="match status" value="1"/>
</dbReference>
<accession>A0A914PU79</accession>
<dbReference type="InterPro" id="IPR055286">
    <property type="entry name" value="RXYLT1-like"/>
</dbReference>
<dbReference type="Proteomes" id="UP000887578">
    <property type="component" value="Unplaced"/>
</dbReference>
<dbReference type="GO" id="GO:0120053">
    <property type="term" value="F:ribitol beta-1,4-xylosyltransferase activity"/>
    <property type="evidence" value="ECO:0007669"/>
    <property type="project" value="InterPro"/>
</dbReference>
<name>A0A914PU79_9BILA</name>
<reference evidence="2" key="1">
    <citation type="submission" date="2022-11" db="UniProtKB">
        <authorList>
            <consortium name="WormBaseParasite"/>
        </authorList>
    </citation>
    <scope>IDENTIFICATION</scope>
</reference>
<organism evidence="1 2">
    <name type="scientific">Panagrolaimus davidi</name>
    <dbReference type="NCBI Taxonomy" id="227884"/>
    <lineage>
        <taxon>Eukaryota</taxon>
        <taxon>Metazoa</taxon>
        <taxon>Ecdysozoa</taxon>
        <taxon>Nematoda</taxon>
        <taxon>Chromadorea</taxon>
        <taxon>Rhabditida</taxon>
        <taxon>Tylenchina</taxon>
        <taxon>Panagrolaimomorpha</taxon>
        <taxon>Panagrolaimoidea</taxon>
        <taxon>Panagrolaimidae</taxon>
        <taxon>Panagrolaimus</taxon>
    </lineage>
</organism>
<dbReference type="AlphaFoldDB" id="A0A914PU79"/>
<dbReference type="GO" id="GO:0005794">
    <property type="term" value="C:Golgi apparatus"/>
    <property type="evidence" value="ECO:0007669"/>
    <property type="project" value="TreeGrafter"/>
</dbReference>
<evidence type="ECO:0000313" key="2">
    <source>
        <dbReference type="WBParaSite" id="PDA_v2.g2179.t1"/>
    </source>
</evidence>
<protein>
    <submittedName>
        <fullName evidence="2">Exostosin GT47 domain-containing protein</fullName>
    </submittedName>
</protein>
<dbReference type="WBParaSite" id="PDA_v2.g2179.t1">
    <property type="protein sequence ID" value="PDA_v2.g2179.t1"/>
    <property type="gene ID" value="PDA_v2.g2179"/>
</dbReference>
<sequence length="105" mass="12305">MKLGNSKFVLSPPGNGIDCFRTWESLSMGAVPIVLKSELQPLYDEMPVMVVNDWKEVTEESMNKFSDEKIMKLDKDGVPLRPKLWLRYWINRISKFQSEFIKEFC</sequence>